<gene>
    <name evidence="1" type="ORF">EZS28_026288</name>
</gene>
<dbReference type="Proteomes" id="UP000324800">
    <property type="component" value="Unassembled WGS sequence"/>
</dbReference>
<reference evidence="1 2" key="1">
    <citation type="submission" date="2019-03" db="EMBL/GenBank/DDBJ databases">
        <title>Single cell metagenomics reveals metabolic interactions within the superorganism composed of flagellate Streblomastix strix and complex community of Bacteroidetes bacteria on its surface.</title>
        <authorList>
            <person name="Treitli S.C."/>
            <person name="Kolisko M."/>
            <person name="Husnik F."/>
            <person name="Keeling P."/>
            <person name="Hampl V."/>
        </authorList>
    </citation>
    <scope>NUCLEOTIDE SEQUENCE [LARGE SCALE GENOMIC DNA]</scope>
    <source>
        <strain evidence="1">ST1C</strain>
    </source>
</reference>
<evidence type="ECO:0000313" key="1">
    <source>
        <dbReference type="EMBL" id="KAA6378185.1"/>
    </source>
</evidence>
<evidence type="ECO:0000313" key="2">
    <source>
        <dbReference type="Proteomes" id="UP000324800"/>
    </source>
</evidence>
<protein>
    <submittedName>
        <fullName evidence="1">Uncharacterized protein</fullName>
    </submittedName>
</protein>
<comment type="caution">
    <text evidence="1">The sequence shown here is derived from an EMBL/GenBank/DDBJ whole genome shotgun (WGS) entry which is preliminary data.</text>
</comment>
<dbReference type="AlphaFoldDB" id="A0A5J4V7P2"/>
<proteinExistence type="predicted"/>
<organism evidence="1 2">
    <name type="scientific">Streblomastix strix</name>
    <dbReference type="NCBI Taxonomy" id="222440"/>
    <lineage>
        <taxon>Eukaryota</taxon>
        <taxon>Metamonada</taxon>
        <taxon>Preaxostyla</taxon>
        <taxon>Oxymonadida</taxon>
        <taxon>Streblomastigidae</taxon>
        <taxon>Streblomastix</taxon>
    </lineage>
</organism>
<accession>A0A5J4V7P2</accession>
<sequence>VCFSFLIFTSLLFLRCAWTVIQGGLKLALLNLICLQVVQLQSRDRALSCRLQLDPHLQECYIIISSHAQLYYSFNGIQIEEGGHLVILMYFLHTHKCRVIRMEVLKDLPFIPELPGEGHNNPLHSISTMIILSASITFENSSEAASASQLVWHRLKLVQPILWNLTQIDSHHPPCSIIIDSMCTLIAESSTHQCIQQQSSTLSVELNDQIVTLVNARRVRSEDNYWNTNKTKKETMNEKLQRGHNSLLVEKAGLSLQVDIWLPKG</sequence>
<name>A0A5J4V7P2_9EUKA</name>
<feature type="non-terminal residue" evidence="1">
    <location>
        <position position="1"/>
    </location>
</feature>
<dbReference type="EMBL" id="SNRW01009323">
    <property type="protein sequence ID" value="KAA6378185.1"/>
    <property type="molecule type" value="Genomic_DNA"/>
</dbReference>